<keyword evidence="6 10" id="KW-1133">Transmembrane helix</keyword>
<dbReference type="SUPFAM" id="SSF52025">
    <property type="entry name" value="PA domain"/>
    <property type="match status" value="1"/>
</dbReference>
<feature type="compositionally biased region" description="Basic and acidic residues" evidence="9">
    <location>
        <begin position="443"/>
        <end position="452"/>
    </location>
</feature>
<dbReference type="Pfam" id="PF02225">
    <property type="entry name" value="PA"/>
    <property type="match status" value="1"/>
</dbReference>
<evidence type="ECO:0000256" key="9">
    <source>
        <dbReference type="SAM" id="MobiDB-lite"/>
    </source>
</evidence>
<comment type="caution">
    <text evidence="12">The sequence shown here is derived from an EMBL/GenBank/DDBJ whole genome shotgun (WGS) entry which is preliminary data.</text>
</comment>
<comment type="subcellular location">
    <subcellularLocation>
        <location evidence="1">Membrane</location>
        <topology evidence="1">Single-pass membrane protein</topology>
    </subcellularLocation>
</comment>
<protein>
    <recommendedName>
        <fullName evidence="11">RING-type domain-containing protein</fullName>
    </recommendedName>
</protein>
<dbReference type="GO" id="GO:0016020">
    <property type="term" value="C:membrane"/>
    <property type="evidence" value="ECO:0007669"/>
    <property type="project" value="UniProtKB-SubCell"/>
</dbReference>
<evidence type="ECO:0000313" key="12">
    <source>
        <dbReference type="EMBL" id="CAF0724972.1"/>
    </source>
</evidence>
<keyword evidence="7 10" id="KW-0472">Membrane</keyword>
<evidence type="ECO:0000256" key="3">
    <source>
        <dbReference type="ARBA" id="ARBA00022723"/>
    </source>
</evidence>
<keyword evidence="3" id="KW-0479">Metal-binding</keyword>
<dbReference type="PANTHER" id="PTHR46539:SF23">
    <property type="entry name" value="RING-TYPE DOMAIN-CONTAINING PROTEIN"/>
    <property type="match status" value="1"/>
</dbReference>
<dbReference type="InterPro" id="IPR013083">
    <property type="entry name" value="Znf_RING/FYVE/PHD"/>
</dbReference>
<dbReference type="PANTHER" id="PTHR46539">
    <property type="entry name" value="E3 UBIQUITIN-PROTEIN LIGASE ATL42"/>
    <property type="match status" value="1"/>
</dbReference>
<evidence type="ECO:0000256" key="2">
    <source>
        <dbReference type="ARBA" id="ARBA00022692"/>
    </source>
</evidence>
<dbReference type="EMBL" id="CAJNOC010000191">
    <property type="protein sequence ID" value="CAF0724972.1"/>
    <property type="molecule type" value="Genomic_DNA"/>
</dbReference>
<dbReference type="InterPro" id="IPR046450">
    <property type="entry name" value="PA_dom_sf"/>
</dbReference>
<evidence type="ECO:0000256" key="8">
    <source>
        <dbReference type="PROSITE-ProRule" id="PRU00175"/>
    </source>
</evidence>
<name>A0A813MV18_9BILA</name>
<keyword evidence="2 10" id="KW-0812">Transmembrane</keyword>
<evidence type="ECO:0000256" key="10">
    <source>
        <dbReference type="SAM" id="Phobius"/>
    </source>
</evidence>
<dbReference type="FunFam" id="3.30.40.10:FF:000009">
    <property type="entry name" value="E3 ubiquitin-protein ligase RNF130"/>
    <property type="match status" value="1"/>
</dbReference>
<dbReference type="Proteomes" id="UP000663879">
    <property type="component" value="Unassembled WGS sequence"/>
</dbReference>
<evidence type="ECO:0000256" key="7">
    <source>
        <dbReference type="ARBA" id="ARBA00023136"/>
    </source>
</evidence>
<dbReference type="Pfam" id="PF13639">
    <property type="entry name" value="zf-RING_2"/>
    <property type="match status" value="1"/>
</dbReference>
<evidence type="ECO:0000256" key="5">
    <source>
        <dbReference type="ARBA" id="ARBA00022833"/>
    </source>
</evidence>
<dbReference type="SUPFAM" id="SSF57850">
    <property type="entry name" value="RING/U-box"/>
    <property type="match status" value="1"/>
</dbReference>
<evidence type="ECO:0000256" key="6">
    <source>
        <dbReference type="ARBA" id="ARBA00022989"/>
    </source>
</evidence>
<dbReference type="GO" id="GO:0008270">
    <property type="term" value="F:zinc ion binding"/>
    <property type="evidence" value="ECO:0007669"/>
    <property type="project" value="UniProtKB-KW"/>
</dbReference>
<feature type="region of interest" description="Disordered" evidence="9">
    <location>
        <begin position="408"/>
        <end position="452"/>
    </location>
</feature>
<feature type="domain" description="RING-type" evidence="11">
    <location>
        <begin position="270"/>
        <end position="311"/>
    </location>
</feature>
<sequence length="452" mass="51617">MRFFQFKLNYKIHLMSFIIFLFNSILSNEALSLQKKWALLNVTSIASLGTDDTIKNLLLTDSALYSIYSPIYPVYAQLIEAQSIDIKLNDSNKNETITNMGCSDYLNENLPQNYIALVSRGVCTFERKVQVAIANKALAIIIYNNDLDIITMYIRNSTIPNIMISQYVGNLLKKFLLFSTVYVSIKPGPIEIVHGSSLPSRSSIYFVAFAFLSLVLVTFIWLTVYYVQKFRYLNTKKRLDDKLKKATLKALSKMVVRKISNDDKELTEACAICLENYQVNDQIRELPCGHYFHQKDVDVWLLEHRNCPMCKINILQAFGIEFQSPENSFRRYLNNTRLRRLFGNPSTVEVSNEIVEHGINSDLSLQSISTSTNVNNFQVGQTRSQLSRIETLETLDSDTNIDSIETNQSTIQNEKVKNKPDQQGVLNSSSTLNEQNNKTNAKHSSEKNEINV</sequence>
<reference evidence="12" key="1">
    <citation type="submission" date="2021-02" db="EMBL/GenBank/DDBJ databases">
        <authorList>
            <person name="Nowell W R."/>
        </authorList>
    </citation>
    <scope>NUCLEOTIDE SEQUENCE</scope>
    <source>
        <strain evidence="12">Ploen Becks lab</strain>
    </source>
</reference>
<evidence type="ECO:0000259" key="11">
    <source>
        <dbReference type="PROSITE" id="PS50089"/>
    </source>
</evidence>
<keyword evidence="4 8" id="KW-0863">Zinc-finger</keyword>
<proteinExistence type="predicted"/>
<feature type="transmembrane region" description="Helical" evidence="10">
    <location>
        <begin position="204"/>
        <end position="227"/>
    </location>
</feature>
<dbReference type="SMART" id="SM00184">
    <property type="entry name" value="RING"/>
    <property type="match status" value="1"/>
</dbReference>
<accession>A0A813MV18</accession>
<dbReference type="InterPro" id="IPR001841">
    <property type="entry name" value="Znf_RING"/>
</dbReference>
<gene>
    <name evidence="12" type="ORF">OXX778_LOCUS2453</name>
</gene>
<dbReference type="InterPro" id="IPR003137">
    <property type="entry name" value="PA_domain"/>
</dbReference>
<keyword evidence="13" id="KW-1185">Reference proteome</keyword>
<dbReference type="AlphaFoldDB" id="A0A813MV18"/>
<feature type="compositionally biased region" description="Polar residues" evidence="9">
    <location>
        <begin position="424"/>
        <end position="439"/>
    </location>
</feature>
<evidence type="ECO:0000313" key="13">
    <source>
        <dbReference type="Proteomes" id="UP000663879"/>
    </source>
</evidence>
<dbReference type="Gene3D" id="3.50.30.30">
    <property type="match status" value="1"/>
</dbReference>
<evidence type="ECO:0000256" key="4">
    <source>
        <dbReference type="ARBA" id="ARBA00022771"/>
    </source>
</evidence>
<organism evidence="12 13">
    <name type="scientific">Brachionus calyciflorus</name>
    <dbReference type="NCBI Taxonomy" id="104777"/>
    <lineage>
        <taxon>Eukaryota</taxon>
        <taxon>Metazoa</taxon>
        <taxon>Spiralia</taxon>
        <taxon>Gnathifera</taxon>
        <taxon>Rotifera</taxon>
        <taxon>Eurotatoria</taxon>
        <taxon>Monogononta</taxon>
        <taxon>Pseudotrocha</taxon>
        <taxon>Ploima</taxon>
        <taxon>Brachionidae</taxon>
        <taxon>Brachionus</taxon>
    </lineage>
</organism>
<dbReference type="PROSITE" id="PS50089">
    <property type="entry name" value="ZF_RING_2"/>
    <property type="match status" value="1"/>
</dbReference>
<keyword evidence="5" id="KW-0862">Zinc</keyword>
<evidence type="ECO:0000256" key="1">
    <source>
        <dbReference type="ARBA" id="ARBA00004167"/>
    </source>
</evidence>
<dbReference type="OrthoDB" id="5357315at2759"/>
<dbReference type="Gene3D" id="3.30.40.10">
    <property type="entry name" value="Zinc/RING finger domain, C3HC4 (zinc finger)"/>
    <property type="match status" value="1"/>
</dbReference>